<dbReference type="InterPro" id="IPR041682">
    <property type="entry name" value="AAA_14"/>
</dbReference>
<evidence type="ECO:0000259" key="2">
    <source>
        <dbReference type="Pfam" id="PF13635"/>
    </source>
</evidence>
<accession>A0A2V2N8J7</accession>
<name>A0A2V2N8J7_9EURY</name>
<evidence type="ECO:0000313" key="3">
    <source>
        <dbReference type="EMBL" id="PWR76234.1"/>
    </source>
</evidence>
<dbReference type="Proteomes" id="UP000245934">
    <property type="component" value="Unassembled WGS sequence"/>
</dbReference>
<feature type="domain" description="AAA" evidence="1">
    <location>
        <begin position="10"/>
        <end position="143"/>
    </location>
</feature>
<dbReference type="AlphaFoldDB" id="A0A2V2N8J7"/>
<dbReference type="InterPro" id="IPR027417">
    <property type="entry name" value="P-loop_NTPase"/>
</dbReference>
<dbReference type="PANTHER" id="PTHR33295:SF7">
    <property type="entry name" value="ATPASE"/>
    <property type="match status" value="1"/>
</dbReference>
<organism evidence="3 4">
    <name type="scientific">Methanospirillum stamsii</name>
    <dbReference type="NCBI Taxonomy" id="1277351"/>
    <lineage>
        <taxon>Archaea</taxon>
        <taxon>Methanobacteriati</taxon>
        <taxon>Methanobacteriota</taxon>
        <taxon>Stenosarchaea group</taxon>
        <taxon>Methanomicrobia</taxon>
        <taxon>Methanomicrobiales</taxon>
        <taxon>Methanospirillaceae</taxon>
        <taxon>Methanospirillum</taxon>
    </lineage>
</organism>
<dbReference type="PANTHER" id="PTHR33295">
    <property type="entry name" value="ATPASE"/>
    <property type="match status" value="1"/>
</dbReference>
<protein>
    <submittedName>
        <fullName evidence="3">ATPase</fullName>
    </submittedName>
</protein>
<reference evidence="3 4" key="1">
    <citation type="submission" date="2018-05" db="EMBL/GenBank/DDBJ databases">
        <title>Draft genome of Methanospirillum stamsii Pt1.</title>
        <authorList>
            <person name="Dueholm M.S."/>
            <person name="Nielsen P.H."/>
            <person name="Bakmann L.F."/>
            <person name="Otzen D.E."/>
        </authorList>
    </citation>
    <scope>NUCLEOTIDE SEQUENCE [LARGE SCALE GENOMIC DNA]</scope>
    <source>
        <strain evidence="3 4">Pt1</strain>
    </source>
</reference>
<comment type="caution">
    <text evidence="3">The sequence shown here is derived from an EMBL/GenBank/DDBJ whole genome shotgun (WGS) entry which is preliminary data.</text>
</comment>
<evidence type="ECO:0000259" key="1">
    <source>
        <dbReference type="Pfam" id="PF13173"/>
    </source>
</evidence>
<feature type="domain" description="DUF4143" evidence="2">
    <location>
        <begin position="212"/>
        <end position="375"/>
    </location>
</feature>
<gene>
    <name evidence="3" type="ORF">DLD82_00010</name>
</gene>
<dbReference type="SUPFAM" id="SSF52540">
    <property type="entry name" value="P-loop containing nucleoside triphosphate hydrolases"/>
    <property type="match status" value="1"/>
</dbReference>
<dbReference type="InterPro" id="IPR025420">
    <property type="entry name" value="DUF4143"/>
</dbReference>
<dbReference type="EMBL" id="QGMZ01000001">
    <property type="protein sequence ID" value="PWR76234.1"/>
    <property type="molecule type" value="Genomic_DNA"/>
</dbReference>
<sequence length="432" mass="49452">MPGETKKNRLPLILKGARQVGKTWILKELGRTGFKDFLYINFENNPTMSDLFEGSINPHRIIEYLGALHGKKIIPEDTLLIFDEIQEVPRALTSLKYFAEEAPEYPICSAGSLLGIALHEGTSFPVGKVDILTLEPLTFHEFLLANDEHELLLSLQNSGLEPLPLPLIEKLDDYLKKYFIIGGMPAALNTWIEQHDFFQVEITLKSILDTYQQDFSKHAPRSMVPKLRFIWNSIPSQLARENKKFLYRFVRSGARAREYEDALLWLLDCGLIRRVGRITKGAMPMKAYEDLHDFKIYHLDGGLLRVMSQLPFQVILERNKVFEEFNGALTQQYVLQQLSSIIPDSIYYWTSEATAEVDFIFSDGTAIIPVEVKAGVNVKAKSLRVYMDRYKPQIAIRTSLSNVHRDGSLLNIPLSMVFHMERYLELCKKPGP</sequence>
<dbReference type="Pfam" id="PF13173">
    <property type="entry name" value="AAA_14"/>
    <property type="match status" value="1"/>
</dbReference>
<dbReference type="Pfam" id="PF13635">
    <property type="entry name" value="DUF4143"/>
    <property type="match status" value="1"/>
</dbReference>
<proteinExistence type="predicted"/>
<keyword evidence="4" id="KW-1185">Reference proteome</keyword>
<evidence type="ECO:0000313" key="4">
    <source>
        <dbReference type="Proteomes" id="UP000245934"/>
    </source>
</evidence>